<gene>
    <name evidence="7" type="ORF">FHP25_05585</name>
</gene>
<dbReference type="Proteomes" id="UP000321638">
    <property type="component" value="Unassembled WGS sequence"/>
</dbReference>
<dbReference type="GO" id="GO:0005975">
    <property type="term" value="P:carbohydrate metabolic process"/>
    <property type="evidence" value="ECO:0007669"/>
    <property type="project" value="InterPro"/>
</dbReference>
<organism evidence="7 8">
    <name type="scientific">Vineibacter terrae</name>
    <dbReference type="NCBI Taxonomy" id="2586908"/>
    <lineage>
        <taxon>Bacteria</taxon>
        <taxon>Pseudomonadati</taxon>
        <taxon>Pseudomonadota</taxon>
        <taxon>Alphaproteobacteria</taxon>
        <taxon>Hyphomicrobiales</taxon>
        <taxon>Vineibacter</taxon>
    </lineage>
</organism>
<evidence type="ECO:0000256" key="6">
    <source>
        <dbReference type="SAM" id="MobiDB-lite"/>
    </source>
</evidence>
<name>A0A5C8PUA7_9HYPH</name>
<accession>A0A5C8PUA7</accession>
<evidence type="ECO:0000256" key="5">
    <source>
        <dbReference type="ARBA" id="ARBA00023277"/>
    </source>
</evidence>
<dbReference type="Gene3D" id="3.20.20.370">
    <property type="entry name" value="Glycoside hydrolase/deacetylase"/>
    <property type="match status" value="1"/>
</dbReference>
<evidence type="ECO:0000256" key="1">
    <source>
        <dbReference type="ARBA" id="ARBA00001946"/>
    </source>
</evidence>
<keyword evidence="4" id="KW-0460">Magnesium</keyword>
<dbReference type="InterPro" id="IPR011330">
    <property type="entry name" value="Glyco_hydro/deAcase_b/a-brl"/>
</dbReference>
<comment type="caution">
    <text evidence="7">The sequence shown here is derived from an EMBL/GenBank/DDBJ whole genome shotgun (WGS) entry which is preliminary data.</text>
</comment>
<feature type="region of interest" description="Disordered" evidence="6">
    <location>
        <begin position="1"/>
        <end position="24"/>
    </location>
</feature>
<evidence type="ECO:0000256" key="2">
    <source>
        <dbReference type="ARBA" id="ARBA00022723"/>
    </source>
</evidence>
<reference evidence="7 8" key="1">
    <citation type="submission" date="2019-06" db="EMBL/GenBank/DDBJ databases">
        <title>New taxonomy in bacterial strain CC-CFT640, isolated from vineyard.</title>
        <authorList>
            <person name="Lin S.-Y."/>
            <person name="Tsai C.-F."/>
            <person name="Young C.-C."/>
        </authorList>
    </citation>
    <scope>NUCLEOTIDE SEQUENCE [LARGE SCALE GENOMIC DNA]</scope>
    <source>
        <strain evidence="7 8">CC-CFT640</strain>
    </source>
</reference>
<evidence type="ECO:0000313" key="7">
    <source>
        <dbReference type="EMBL" id="TXL80497.1"/>
    </source>
</evidence>
<dbReference type="CDD" id="cd10802">
    <property type="entry name" value="YdjC_TTHB029_like"/>
    <property type="match status" value="1"/>
</dbReference>
<dbReference type="RefSeq" id="WP_147845913.1">
    <property type="nucleotide sequence ID" value="NZ_VDUZ01000004.1"/>
</dbReference>
<keyword evidence="3" id="KW-0378">Hydrolase</keyword>
<dbReference type="OrthoDB" id="9774177at2"/>
<dbReference type="GO" id="GO:0019213">
    <property type="term" value="F:deacetylase activity"/>
    <property type="evidence" value="ECO:0007669"/>
    <property type="project" value="TreeGrafter"/>
</dbReference>
<dbReference type="PANTHER" id="PTHR31609:SF1">
    <property type="entry name" value="CARBOHYDRATE DEACETYLASE"/>
    <property type="match status" value="1"/>
</dbReference>
<feature type="compositionally biased region" description="Basic and acidic residues" evidence="6">
    <location>
        <begin position="1"/>
        <end position="10"/>
    </location>
</feature>
<evidence type="ECO:0000313" key="8">
    <source>
        <dbReference type="Proteomes" id="UP000321638"/>
    </source>
</evidence>
<keyword evidence="8" id="KW-1185">Reference proteome</keyword>
<dbReference type="GO" id="GO:0016787">
    <property type="term" value="F:hydrolase activity"/>
    <property type="evidence" value="ECO:0007669"/>
    <property type="project" value="UniProtKB-KW"/>
</dbReference>
<dbReference type="EMBL" id="VDUZ01000004">
    <property type="protein sequence ID" value="TXL80497.1"/>
    <property type="molecule type" value="Genomic_DNA"/>
</dbReference>
<keyword evidence="5" id="KW-0119">Carbohydrate metabolism</keyword>
<dbReference type="Pfam" id="PF04794">
    <property type="entry name" value="YdjC"/>
    <property type="match status" value="1"/>
</dbReference>
<proteinExistence type="predicted"/>
<dbReference type="PANTHER" id="PTHR31609">
    <property type="entry name" value="YDJC DEACETYLASE FAMILY MEMBER"/>
    <property type="match status" value="1"/>
</dbReference>
<dbReference type="GO" id="GO:0046872">
    <property type="term" value="F:metal ion binding"/>
    <property type="evidence" value="ECO:0007669"/>
    <property type="project" value="UniProtKB-KW"/>
</dbReference>
<dbReference type="SUPFAM" id="SSF88713">
    <property type="entry name" value="Glycoside hydrolase/deacetylase"/>
    <property type="match status" value="1"/>
</dbReference>
<protein>
    <submittedName>
        <fullName evidence="7">ChbG/HpnK family deacetylase</fullName>
    </submittedName>
</protein>
<comment type="cofactor">
    <cofactor evidence="1">
        <name>Mg(2+)</name>
        <dbReference type="ChEBI" id="CHEBI:18420"/>
    </cofactor>
</comment>
<sequence>MTSSHADARRQPSGPDPSPKPRSAILHVDDVGMCHGANRAFLELAQAGAITSGSVMVPCPWFPEIAEAAAADRGLDLGVHLTLTAEWPHYRWRPISTSSPASGLLDDDGYFPRNCAALRRRVVPEAAAVEMRAQIDRALAAGIDVTHIDTHMGAAFAPGLLEAYLQLGRDYDLPILLPRDLDSYFSVLNVGDVEQARLTAAIQDLDAAGLPVVDTFRMTPGVPSSEVDAAYRGLLTDLPPGLTYVALHCNAPGDIEAIVPPRAHWRTDEHRLFGGGEPRRWMEQAGITAVGFRAIRDRHRARASPPKPGG</sequence>
<dbReference type="AlphaFoldDB" id="A0A5C8PUA7"/>
<keyword evidence="2" id="KW-0479">Metal-binding</keyword>
<dbReference type="InterPro" id="IPR006879">
    <property type="entry name" value="YdjC-like"/>
</dbReference>
<evidence type="ECO:0000256" key="3">
    <source>
        <dbReference type="ARBA" id="ARBA00022801"/>
    </source>
</evidence>
<evidence type="ECO:0000256" key="4">
    <source>
        <dbReference type="ARBA" id="ARBA00022842"/>
    </source>
</evidence>